<feature type="compositionally biased region" description="Acidic residues" evidence="1">
    <location>
        <begin position="216"/>
        <end position="236"/>
    </location>
</feature>
<evidence type="ECO:0000313" key="2">
    <source>
        <dbReference type="EMBL" id="OXA47997.1"/>
    </source>
</evidence>
<name>A0A226DTH0_FOLCA</name>
<keyword evidence="3" id="KW-1185">Reference proteome</keyword>
<dbReference type="EMBL" id="LNIX01000012">
    <property type="protein sequence ID" value="OXA47997.1"/>
    <property type="molecule type" value="Genomic_DNA"/>
</dbReference>
<dbReference type="AlphaFoldDB" id="A0A226DTH0"/>
<dbReference type="Proteomes" id="UP000198287">
    <property type="component" value="Unassembled WGS sequence"/>
</dbReference>
<comment type="caution">
    <text evidence="2">The sequence shown here is derived from an EMBL/GenBank/DDBJ whole genome shotgun (WGS) entry which is preliminary data.</text>
</comment>
<feature type="compositionally biased region" description="Polar residues" evidence="1">
    <location>
        <begin position="138"/>
        <end position="162"/>
    </location>
</feature>
<proteinExistence type="predicted"/>
<sequence length="358" mass="39620">MATRMFRTGTKVFCFSSAYDGAYQCEVKEANRKEGTYLVKFPGQTKLEKYSVDNGYISLGDLRKGHPKAKEKFVGKRPETQNSATPAARKFAEAKKATKSANASFLGAKSVKSKVVLKKPAKIKLPRGIGKPSKKTCTDSQAPTSHAPTSHAPTSHAPTSHAPTEEDAGGAPPPESSWIVRMPPRSDAGGAPPPESSWIVRMPPRSEHGSDVSVGSDDEDGEEEDDDEEEEEDTDNPLDYKQLQRYLLHHKEADDAPYEATNVEKVPSIARIWETTMWLVGGAREAREEMWDDVFYSNEDLSYANLLALEFHQSKGFLLDADHFKKGKANKVARECYLHGPEDVKKFPFASGFTTHNK</sequence>
<protein>
    <submittedName>
        <fullName evidence="2">Uncharacterized protein</fullName>
    </submittedName>
</protein>
<evidence type="ECO:0000256" key="1">
    <source>
        <dbReference type="SAM" id="MobiDB-lite"/>
    </source>
</evidence>
<reference evidence="2 3" key="1">
    <citation type="submission" date="2015-12" db="EMBL/GenBank/DDBJ databases">
        <title>The genome of Folsomia candida.</title>
        <authorList>
            <person name="Faddeeva A."/>
            <person name="Derks M.F."/>
            <person name="Anvar Y."/>
            <person name="Smit S."/>
            <person name="Van Straalen N."/>
            <person name="Roelofs D."/>
        </authorList>
    </citation>
    <scope>NUCLEOTIDE SEQUENCE [LARGE SCALE GENOMIC DNA]</scope>
    <source>
        <strain evidence="2 3">VU population</strain>
        <tissue evidence="2">Whole body</tissue>
    </source>
</reference>
<evidence type="ECO:0000313" key="3">
    <source>
        <dbReference type="Proteomes" id="UP000198287"/>
    </source>
</evidence>
<organism evidence="2 3">
    <name type="scientific">Folsomia candida</name>
    <name type="common">Springtail</name>
    <dbReference type="NCBI Taxonomy" id="158441"/>
    <lineage>
        <taxon>Eukaryota</taxon>
        <taxon>Metazoa</taxon>
        <taxon>Ecdysozoa</taxon>
        <taxon>Arthropoda</taxon>
        <taxon>Hexapoda</taxon>
        <taxon>Collembola</taxon>
        <taxon>Entomobryomorpha</taxon>
        <taxon>Isotomoidea</taxon>
        <taxon>Isotomidae</taxon>
        <taxon>Proisotominae</taxon>
        <taxon>Folsomia</taxon>
    </lineage>
</organism>
<gene>
    <name evidence="2" type="ORF">Fcan01_17104</name>
</gene>
<feature type="region of interest" description="Disordered" evidence="1">
    <location>
        <begin position="122"/>
        <end position="239"/>
    </location>
</feature>
<accession>A0A226DTH0</accession>